<feature type="transmembrane region" description="Helical" evidence="7">
    <location>
        <begin position="6"/>
        <end position="29"/>
    </location>
</feature>
<dbReference type="Pfam" id="PF01595">
    <property type="entry name" value="CNNM"/>
    <property type="match status" value="1"/>
</dbReference>
<dbReference type="GO" id="GO:0050660">
    <property type="term" value="F:flavin adenine dinucleotide binding"/>
    <property type="evidence" value="ECO:0007669"/>
    <property type="project" value="InterPro"/>
</dbReference>
<dbReference type="InterPro" id="IPR016169">
    <property type="entry name" value="FAD-bd_PCMH_sub2"/>
</dbReference>
<dbReference type="InterPro" id="IPR000644">
    <property type="entry name" value="CBS_dom"/>
</dbReference>
<keyword evidence="6 7" id="KW-0472">Membrane</keyword>
<dbReference type="EMBL" id="VSSQ01001764">
    <property type="protein sequence ID" value="MPM10954.1"/>
    <property type="molecule type" value="Genomic_DNA"/>
</dbReference>
<dbReference type="PANTHER" id="PTHR22777:SF17">
    <property type="entry name" value="UPF0053 PROTEIN SLL0260"/>
    <property type="match status" value="1"/>
</dbReference>
<evidence type="ECO:0000256" key="3">
    <source>
        <dbReference type="ARBA" id="ARBA00022737"/>
    </source>
</evidence>
<gene>
    <name evidence="10" type="ORF">SDC9_57292</name>
</gene>
<dbReference type="PANTHER" id="PTHR22777">
    <property type="entry name" value="HEMOLYSIN-RELATED"/>
    <property type="match status" value="1"/>
</dbReference>
<feature type="transmembrane region" description="Helical" evidence="7">
    <location>
        <begin position="131"/>
        <end position="149"/>
    </location>
</feature>
<evidence type="ECO:0000313" key="10">
    <source>
        <dbReference type="EMBL" id="MPM10954.1"/>
    </source>
</evidence>
<comment type="caution">
    <text evidence="10">The sequence shown here is derived from an EMBL/GenBank/DDBJ whole genome shotgun (WGS) entry which is preliminary data.</text>
</comment>
<keyword evidence="3" id="KW-0677">Repeat</keyword>
<dbReference type="PROSITE" id="PS51846">
    <property type="entry name" value="CNNM"/>
    <property type="match status" value="1"/>
</dbReference>
<feature type="domain" description="CBS" evidence="8">
    <location>
        <begin position="271"/>
        <end position="328"/>
    </location>
</feature>
<comment type="subcellular location">
    <subcellularLocation>
        <location evidence="1">Membrane</location>
        <topology evidence="1">Multi-pass membrane protein</topology>
    </subcellularLocation>
</comment>
<dbReference type="CDD" id="cd04590">
    <property type="entry name" value="CBS_pair_CorC_HlyC_assoc"/>
    <property type="match status" value="1"/>
</dbReference>
<proteinExistence type="predicted"/>
<evidence type="ECO:0000256" key="4">
    <source>
        <dbReference type="ARBA" id="ARBA00022989"/>
    </source>
</evidence>
<dbReference type="SUPFAM" id="SSF54631">
    <property type="entry name" value="CBS-domain pair"/>
    <property type="match status" value="1"/>
</dbReference>
<dbReference type="InterPro" id="IPR044751">
    <property type="entry name" value="Ion_transp-like_CBS"/>
</dbReference>
<keyword evidence="2 7" id="KW-0812">Transmembrane</keyword>
<evidence type="ECO:0000256" key="7">
    <source>
        <dbReference type="SAM" id="Phobius"/>
    </source>
</evidence>
<dbReference type="InterPro" id="IPR036318">
    <property type="entry name" value="FAD-bd_PCMH-like_sf"/>
</dbReference>
<keyword evidence="5" id="KW-0129">CBS domain</keyword>
<evidence type="ECO:0000256" key="6">
    <source>
        <dbReference type="ARBA" id="ARBA00023136"/>
    </source>
</evidence>
<reference evidence="10" key="1">
    <citation type="submission" date="2019-08" db="EMBL/GenBank/DDBJ databases">
        <authorList>
            <person name="Kucharzyk K."/>
            <person name="Murdoch R.W."/>
            <person name="Higgins S."/>
            <person name="Loffler F."/>
        </authorList>
    </citation>
    <scope>NUCLEOTIDE SEQUENCE</scope>
</reference>
<dbReference type="Gene3D" id="3.10.580.10">
    <property type="entry name" value="CBS-domain"/>
    <property type="match status" value="1"/>
</dbReference>
<evidence type="ECO:0000259" key="8">
    <source>
        <dbReference type="PROSITE" id="PS51371"/>
    </source>
</evidence>
<dbReference type="AlphaFoldDB" id="A0A644XA18"/>
<protein>
    <submittedName>
        <fullName evidence="10">Uncharacterized protein</fullName>
    </submittedName>
</protein>
<feature type="transmembrane region" description="Helical" evidence="7">
    <location>
        <begin position="61"/>
        <end position="87"/>
    </location>
</feature>
<dbReference type="Pfam" id="PF03471">
    <property type="entry name" value="CorC_HlyC"/>
    <property type="match status" value="1"/>
</dbReference>
<evidence type="ECO:0000259" key="9">
    <source>
        <dbReference type="PROSITE" id="PS51846"/>
    </source>
</evidence>
<feature type="domain" description="CBS" evidence="8">
    <location>
        <begin position="207"/>
        <end position="266"/>
    </location>
</feature>
<organism evidence="10">
    <name type="scientific">bioreactor metagenome</name>
    <dbReference type="NCBI Taxonomy" id="1076179"/>
    <lineage>
        <taxon>unclassified sequences</taxon>
        <taxon>metagenomes</taxon>
        <taxon>ecological metagenomes</taxon>
    </lineage>
</organism>
<feature type="domain" description="CNNM transmembrane" evidence="9">
    <location>
        <begin position="1"/>
        <end position="188"/>
    </location>
</feature>
<evidence type="ECO:0000256" key="1">
    <source>
        <dbReference type="ARBA" id="ARBA00004141"/>
    </source>
</evidence>
<sequence>MTNVSFWQYLGIVGLLGLSAFFSGSEIAFAKANRMRLRAATEEGNVLSKIAYYIYQSYDNALVTILIGNNLVNIAASSVATVIAIALMGDSGAWVATLAMTVLIIIFGEIVPKIVASQVPEGFAKAVSIPLRALMTLLFPLVWVLSLLLKGVDRLLKKRVGETPSVTEEDLETILDTVEDEGVIDEDRADLLQSALDFDEVLAYEILTPRVDMVAIDIDDDKDEILRTIFDSPYSRIPIYQDTVDNVIGVLHLNRVFKALADGAEINLSQMMMPATFVYKTMALPDVLKVMKKRKSHLVVVTDEYGGTMGVLSMEDVLEQLVGDIWDESDEVDEEIVSLGGDRYDVDADMRIEDFFEELDIDDRDFDDDNTTIGGWAIEQLGRYPRVGDQFDYRNLTITVKKRRKLRVIRLLVVAHPVEEEPEEF</sequence>
<dbReference type="SUPFAM" id="SSF56176">
    <property type="entry name" value="FAD-binding/transporter-associated domain-like"/>
    <property type="match status" value="1"/>
</dbReference>
<dbReference type="PROSITE" id="PS51371">
    <property type="entry name" value="CBS"/>
    <property type="match status" value="2"/>
</dbReference>
<dbReference type="InterPro" id="IPR005170">
    <property type="entry name" value="Transptr-assoc_dom"/>
</dbReference>
<name>A0A644XA18_9ZZZZ</name>
<dbReference type="Gene3D" id="3.30.465.10">
    <property type="match status" value="1"/>
</dbReference>
<dbReference type="FunFam" id="3.10.580.10:FF:000002">
    <property type="entry name" value="Magnesium/cobalt efflux protein CorC"/>
    <property type="match status" value="1"/>
</dbReference>
<keyword evidence="4 7" id="KW-1133">Transmembrane helix</keyword>
<dbReference type="SMART" id="SM01091">
    <property type="entry name" value="CorC_HlyC"/>
    <property type="match status" value="1"/>
</dbReference>
<evidence type="ECO:0000256" key="5">
    <source>
        <dbReference type="ARBA" id="ARBA00023122"/>
    </source>
</evidence>
<accession>A0A644XA18</accession>
<evidence type="ECO:0000256" key="2">
    <source>
        <dbReference type="ARBA" id="ARBA00022692"/>
    </source>
</evidence>
<dbReference type="GO" id="GO:0005886">
    <property type="term" value="C:plasma membrane"/>
    <property type="evidence" value="ECO:0007669"/>
    <property type="project" value="TreeGrafter"/>
</dbReference>
<dbReference type="Pfam" id="PF00571">
    <property type="entry name" value="CBS"/>
    <property type="match status" value="2"/>
</dbReference>
<dbReference type="InterPro" id="IPR002550">
    <property type="entry name" value="CNNM"/>
</dbReference>
<dbReference type="InterPro" id="IPR046342">
    <property type="entry name" value="CBS_dom_sf"/>
</dbReference>
<feature type="transmembrane region" description="Helical" evidence="7">
    <location>
        <begin position="93"/>
        <end position="111"/>
    </location>
</feature>